<accession>A0A5B7E6I4</accession>
<feature type="region of interest" description="Disordered" evidence="1">
    <location>
        <begin position="1"/>
        <end position="33"/>
    </location>
</feature>
<name>A0A5B7E6I4_PORTR</name>
<protein>
    <submittedName>
        <fullName evidence="2">Uncharacterized protein</fullName>
    </submittedName>
</protein>
<keyword evidence="3" id="KW-1185">Reference proteome</keyword>
<evidence type="ECO:0000313" key="3">
    <source>
        <dbReference type="Proteomes" id="UP000324222"/>
    </source>
</evidence>
<dbReference type="EMBL" id="VSRR010001973">
    <property type="protein sequence ID" value="MPC28826.1"/>
    <property type="molecule type" value="Genomic_DNA"/>
</dbReference>
<sequence>MSVHDNGERSIGGQNSVGAAERGREYQNTTESVATRPTQMVFELLALNSQGYKIKLAIRCSS</sequence>
<evidence type="ECO:0000256" key="1">
    <source>
        <dbReference type="SAM" id="MobiDB-lite"/>
    </source>
</evidence>
<organism evidence="2 3">
    <name type="scientific">Portunus trituberculatus</name>
    <name type="common">Swimming crab</name>
    <name type="synonym">Neptunus trituberculatus</name>
    <dbReference type="NCBI Taxonomy" id="210409"/>
    <lineage>
        <taxon>Eukaryota</taxon>
        <taxon>Metazoa</taxon>
        <taxon>Ecdysozoa</taxon>
        <taxon>Arthropoda</taxon>
        <taxon>Crustacea</taxon>
        <taxon>Multicrustacea</taxon>
        <taxon>Malacostraca</taxon>
        <taxon>Eumalacostraca</taxon>
        <taxon>Eucarida</taxon>
        <taxon>Decapoda</taxon>
        <taxon>Pleocyemata</taxon>
        <taxon>Brachyura</taxon>
        <taxon>Eubrachyura</taxon>
        <taxon>Portunoidea</taxon>
        <taxon>Portunidae</taxon>
        <taxon>Portuninae</taxon>
        <taxon>Portunus</taxon>
    </lineage>
</organism>
<gene>
    <name evidence="2" type="ORF">E2C01_022037</name>
</gene>
<proteinExistence type="predicted"/>
<reference evidence="2 3" key="1">
    <citation type="submission" date="2019-05" db="EMBL/GenBank/DDBJ databases">
        <title>Another draft genome of Portunus trituberculatus and its Hox gene families provides insights of decapod evolution.</title>
        <authorList>
            <person name="Jeong J.-H."/>
            <person name="Song I."/>
            <person name="Kim S."/>
            <person name="Choi T."/>
            <person name="Kim D."/>
            <person name="Ryu S."/>
            <person name="Kim W."/>
        </authorList>
    </citation>
    <scope>NUCLEOTIDE SEQUENCE [LARGE SCALE GENOMIC DNA]</scope>
    <source>
        <tissue evidence="2">Muscle</tissue>
    </source>
</reference>
<dbReference type="AlphaFoldDB" id="A0A5B7E6I4"/>
<dbReference type="Proteomes" id="UP000324222">
    <property type="component" value="Unassembled WGS sequence"/>
</dbReference>
<evidence type="ECO:0000313" key="2">
    <source>
        <dbReference type="EMBL" id="MPC28826.1"/>
    </source>
</evidence>
<comment type="caution">
    <text evidence="2">The sequence shown here is derived from an EMBL/GenBank/DDBJ whole genome shotgun (WGS) entry which is preliminary data.</text>
</comment>